<organism evidence="1 2">
    <name type="scientific">Serratia fonticola</name>
    <dbReference type="NCBI Taxonomy" id="47917"/>
    <lineage>
        <taxon>Bacteria</taxon>
        <taxon>Pseudomonadati</taxon>
        <taxon>Pseudomonadota</taxon>
        <taxon>Gammaproteobacteria</taxon>
        <taxon>Enterobacterales</taxon>
        <taxon>Yersiniaceae</taxon>
        <taxon>Serratia</taxon>
    </lineage>
</organism>
<dbReference type="AlphaFoldDB" id="A0A3S5F1X5"/>
<accession>A0A3S5F1X5</accession>
<name>A0A3S5F1X5_SERFO</name>
<evidence type="ECO:0000313" key="2">
    <source>
        <dbReference type="Proteomes" id="UP000270487"/>
    </source>
</evidence>
<reference evidence="1 2" key="1">
    <citation type="submission" date="2018-12" db="EMBL/GenBank/DDBJ databases">
        <authorList>
            <consortium name="Pathogen Informatics"/>
        </authorList>
    </citation>
    <scope>NUCLEOTIDE SEQUENCE [LARGE SCALE GENOMIC DNA]</scope>
    <source>
        <strain evidence="1 2">NCTC13193</strain>
    </source>
</reference>
<evidence type="ECO:0008006" key="3">
    <source>
        <dbReference type="Google" id="ProtNLM"/>
    </source>
</evidence>
<dbReference type="Proteomes" id="UP000270487">
    <property type="component" value="Chromosome"/>
</dbReference>
<sequence>MEKGIEQGMEKGRETVLEIASSMLAEGFDRAMVMKLTGLSADDLAQIRH</sequence>
<gene>
    <name evidence="1" type="ORF">NCTC13193_01838</name>
</gene>
<evidence type="ECO:0000313" key="1">
    <source>
        <dbReference type="EMBL" id="VEI67039.1"/>
    </source>
</evidence>
<proteinExistence type="predicted"/>
<dbReference type="EMBL" id="LR134492">
    <property type="protein sequence ID" value="VEI67039.1"/>
    <property type="molecule type" value="Genomic_DNA"/>
</dbReference>
<protein>
    <recommendedName>
        <fullName evidence="3">Transposase</fullName>
    </recommendedName>
</protein>